<gene>
    <name evidence="2" type="ORF">pneo_cds_285</name>
</gene>
<dbReference type="Proteomes" id="UP000249287">
    <property type="component" value="Segment"/>
</dbReference>
<feature type="region of interest" description="Disordered" evidence="1">
    <location>
        <begin position="385"/>
        <end position="459"/>
    </location>
</feature>
<dbReference type="GeneID" id="36842605"/>
<sequence>MQVTESGTMEAMSRLEQTASRLRAIIGARAPKQETSSEPIDPAVEDAALLVRCRATAPTPAALWRDKVDKIMSDLGLTPDTATGGDDTEEKARKRKKASPQNTPRTCVLNLMAVLDALAVDVYDVRTIPKGLDAVPCVEDETFLSVDCGLGRWRFVVSLIRDPDCVGGIARVERIVDVSTQISVEADCDLRCQSTSDGMCALLVDFMRSGGISVRAFLAERFQWANDIVDRLDMPGWTKSNVRFIATDSLSCPFESETRPTCTNAAGETLSLDVHRDALLAFPRDTPYAAYSFVRPLALPSECTPRDLHSCGDDGFIATPWGDREWLIKAGYASPWLSTPDADMRRAPVAVLGIRGQAPVDASKLAARIDTVAAIASGAYGIPVVGSDQTRDADKDQSVPDIAVRDQEREATFAHDPKRASAYSRTDGVVSKEPESFSDAMSSDGSDDHEDNAQEYSDHSDDVYHADPMWRNGNHCDRALNARLQRRDAPWSNLGHFSSLLTANGAIDPSRGLLVNWLISCDMLPVAKGPFEHAVRAQGLPFVRCRAHIVVAPFDVEPRSPTLVHTHVVATLHRPDARESQIYARGLFDEPGPDEAASVMSLLSSLDGEAGMPNVHPILSHYRQMQIEGVCGRQSLVCGRAAPDNDAAAVLYESAQLPTPATADAFDNAVAWLLDEFGRCAALFAAAPQQEKGPL</sequence>
<feature type="region of interest" description="Disordered" evidence="1">
    <location>
        <begin position="75"/>
        <end position="102"/>
    </location>
</feature>
<feature type="compositionally biased region" description="Basic and acidic residues" evidence="1">
    <location>
        <begin position="389"/>
        <end position="419"/>
    </location>
</feature>
<accession>A0A2U7UBX4</accession>
<dbReference type="EMBL" id="MG011690">
    <property type="protein sequence ID" value="AVK75892.1"/>
    <property type="molecule type" value="Genomic_DNA"/>
</dbReference>
<dbReference type="KEGG" id="vg:36842605"/>
<reference evidence="2" key="1">
    <citation type="journal article" date="2018" name="Nat. Commun.">
        <title>Diversity and evolution of the emerging Pandoraviridae family.</title>
        <authorList>
            <person name="Legendre M."/>
            <person name="Fabre E."/>
            <person name="Poirot O."/>
            <person name="Jeudy S."/>
            <person name="Lartigue A."/>
            <person name="Alempic J.M."/>
            <person name="Beucher L."/>
            <person name="Philippe N."/>
            <person name="Bertaux L."/>
            <person name="Christo-Foroux E."/>
            <person name="Labadie K."/>
            <person name="Coute Y."/>
            <person name="Abergel C."/>
            <person name="Claverie J.M."/>
        </authorList>
    </citation>
    <scope>NUCLEOTIDE SEQUENCE [LARGE SCALE GENOMIC DNA]</scope>
    <source>
        <strain evidence="2">Neocaledonia</strain>
    </source>
</reference>
<dbReference type="RefSeq" id="YP_009481895.1">
    <property type="nucleotide sequence ID" value="NC_037666.1"/>
</dbReference>
<name>A0A2U7UBX4_9VIRU</name>
<evidence type="ECO:0000313" key="2">
    <source>
        <dbReference type="EMBL" id="AVK75892.1"/>
    </source>
</evidence>
<protein>
    <submittedName>
        <fullName evidence="2">Uncharacterized protein</fullName>
    </submittedName>
</protein>
<organism evidence="2">
    <name type="scientific">Pandoravirus neocaledonia</name>
    <dbReference type="NCBI Taxonomy" id="2107708"/>
    <lineage>
        <taxon>Viruses</taxon>
        <taxon>Pandoravirus</taxon>
    </lineage>
</organism>
<proteinExistence type="predicted"/>
<evidence type="ECO:0000256" key="1">
    <source>
        <dbReference type="SAM" id="MobiDB-lite"/>
    </source>
</evidence>